<comment type="caution">
    <text evidence="1">The sequence shown here is derived from an EMBL/GenBank/DDBJ whole genome shotgun (WGS) entry which is preliminary data.</text>
</comment>
<dbReference type="CDD" id="cd00303">
    <property type="entry name" value="retropepsin_like"/>
    <property type="match status" value="1"/>
</dbReference>
<dbReference type="SUPFAM" id="SSF158702">
    <property type="entry name" value="Sec63 N-terminal domain-like"/>
    <property type="match status" value="1"/>
</dbReference>
<dbReference type="AlphaFoldDB" id="A0A2G2W399"/>
<protein>
    <submittedName>
        <fullName evidence="1">Uncharacterized protein</fullName>
    </submittedName>
</protein>
<dbReference type="EMBL" id="MLFT02000008">
    <property type="protein sequence ID" value="PHT39712.1"/>
    <property type="molecule type" value="Genomic_DNA"/>
</dbReference>
<dbReference type="PANTHER" id="PTHR33067:SF9">
    <property type="entry name" value="RNA-DIRECTED DNA POLYMERASE"/>
    <property type="match status" value="1"/>
</dbReference>
<accession>A0A2G2W399</accession>
<dbReference type="STRING" id="33114.A0A2G2W399"/>
<evidence type="ECO:0000313" key="1">
    <source>
        <dbReference type="EMBL" id="PHT39712.1"/>
    </source>
</evidence>
<dbReference type="InterPro" id="IPR021109">
    <property type="entry name" value="Peptidase_aspartic_dom_sf"/>
</dbReference>
<proteinExistence type="predicted"/>
<reference evidence="2" key="2">
    <citation type="journal article" date="2017" name="J. Anim. Genet.">
        <title>Multiple reference genome sequences of hot pepper reveal the massive evolution of plant disease resistance genes by retroduplication.</title>
        <authorList>
            <person name="Kim S."/>
            <person name="Park J."/>
            <person name="Yeom S.-I."/>
            <person name="Kim Y.-M."/>
            <person name="Seo E."/>
            <person name="Kim K.-T."/>
            <person name="Kim M.-S."/>
            <person name="Lee J.M."/>
            <person name="Cheong K."/>
            <person name="Shin H.-S."/>
            <person name="Kim S.-B."/>
            <person name="Han K."/>
            <person name="Lee J."/>
            <person name="Park M."/>
            <person name="Lee H.-A."/>
            <person name="Lee H.-Y."/>
            <person name="Lee Y."/>
            <person name="Oh S."/>
            <person name="Lee J.H."/>
            <person name="Choi E."/>
            <person name="Choi E."/>
            <person name="Lee S.E."/>
            <person name="Jeon J."/>
            <person name="Kim H."/>
            <person name="Choi G."/>
            <person name="Song H."/>
            <person name="Lee J."/>
            <person name="Lee S.-C."/>
            <person name="Kwon J.-K."/>
            <person name="Lee H.-Y."/>
            <person name="Koo N."/>
            <person name="Hong Y."/>
            <person name="Kim R.W."/>
            <person name="Kang W.-H."/>
            <person name="Huh J.H."/>
            <person name="Kang B.-C."/>
            <person name="Yang T.-J."/>
            <person name="Lee Y.-H."/>
            <person name="Bennetzen J.L."/>
            <person name="Choi D."/>
        </authorList>
    </citation>
    <scope>NUCLEOTIDE SEQUENCE [LARGE SCALE GENOMIC DNA]</scope>
    <source>
        <strain evidence="2">cv. PBC81</strain>
    </source>
</reference>
<evidence type="ECO:0000313" key="2">
    <source>
        <dbReference type="Proteomes" id="UP000224567"/>
    </source>
</evidence>
<name>A0A2G2W399_CAPBA</name>
<dbReference type="Gene3D" id="2.40.70.10">
    <property type="entry name" value="Acid Proteases"/>
    <property type="match status" value="1"/>
</dbReference>
<dbReference type="PANTHER" id="PTHR33067">
    <property type="entry name" value="RNA-DIRECTED DNA POLYMERASE-RELATED"/>
    <property type="match status" value="1"/>
</dbReference>
<organism evidence="1 2">
    <name type="scientific">Capsicum baccatum</name>
    <name type="common">Peruvian pepper</name>
    <dbReference type="NCBI Taxonomy" id="33114"/>
    <lineage>
        <taxon>Eukaryota</taxon>
        <taxon>Viridiplantae</taxon>
        <taxon>Streptophyta</taxon>
        <taxon>Embryophyta</taxon>
        <taxon>Tracheophyta</taxon>
        <taxon>Spermatophyta</taxon>
        <taxon>Magnoliopsida</taxon>
        <taxon>eudicotyledons</taxon>
        <taxon>Gunneridae</taxon>
        <taxon>Pentapetalae</taxon>
        <taxon>asterids</taxon>
        <taxon>lamiids</taxon>
        <taxon>Solanales</taxon>
        <taxon>Solanaceae</taxon>
        <taxon>Solanoideae</taxon>
        <taxon>Capsiceae</taxon>
        <taxon>Capsicum</taxon>
    </lineage>
</organism>
<dbReference type="Proteomes" id="UP000224567">
    <property type="component" value="Unassembled WGS sequence"/>
</dbReference>
<gene>
    <name evidence="1" type="ORF">CQW23_18566</name>
</gene>
<dbReference type="OrthoDB" id="1744547at2759"/>
<sequence length="416" mass="46772">MNVVCANGYRIAKCLKEYFLYRNNYRGALSSALLTKSLYQKIWDDSPYLLKQLPGIGMVTAKKKADPGAFTIPCTVGSLNFAKALCDLGASINLMPLSIYKKLGLGDPTPTNMRLVMDDRSVKRHVGIFNDVLVKVSSFIFPADFVILDCEVASEVPIILGRPFLATGSVLIDMRDNELLFRLNDEVFRFDIYKAMKQPNDMDVFSVAYEDKKALSVKKHLTVEPLVAALLNVEHEDDEDYEELIGALTGIRSYSHTPKQLDPDLTNQPSQTAKTSIVEPPMLESKELPNYRRYTFLGYGNTLSESVADDLSKQHVEALIFALMRYKRAMGRKIDDIIGIPPGICTHKSHLEEDCMPTIKVMMQGKFKEMEVKELKTDAKELEVWLMIFLISHQPCDKLSEITLVVAVLEGLSSQL</sequence>
<keyword evidence="2" id="KW-1185">Reference proteome</keyword>
<reference evidence="1 2" key="1">
    <citation type="journal article" date="2017" name="Genome Biol.">
        <title>New reference genome sequences of hot pepper reveal the massive evolution of plant disease-resistance genes by retroduplication.</title>
        <authorList>
            <person name="Kim S."/>
            <person name="Park J."/>
            <person name="Yeom S.I."/>
            <person name="Kim Y.M."/>
            <person name="Seo E."/>
            <person name="Kim K.T."/>
            <person name="Kim M.S."/>
            <person name="Lee J.M."/>
            <person name="Cheong K."/>
            <person name="Shin H.S."/>
            <person name="Kim S.B."/>
            <person name="Han K."/>
            <person name="Lee J."/>
            <person name="Park M."/>
            <person name="Lee H.A."/>
            <person name="Lee H.Y."/>
            <person name="Lee Y."/>
            <person name="Oh S."/>
            <person name="Lee J.H."/>
            <person name="Choi E."/>
            <person name="Choi E."/>
            <person name="Lee S.E."/>
            <person name="Jeon J."/>
            <person name="Kim H."/>
            <person name="Choi G."/>
            <person name="Song H."/>
            <person name="Lee J."/>
            <person name="Lee S.C."/>
            <person name="Kwon J.K."/>
            <person name="Lee H.Y."/>
            <person name="Koo N."/>
            <person name="Hong Y."/>
            <person name="Kim R.W."/>
            <person name="Kang W.H."/>
            <person name="Huh J.H."/>
            <person name="Kang B.C."/>
            <person name="Yang T.J."/>
            <person name="Lee Y.H."/>
            <person name="Bennetzen J.L."/>
            <person name="Choi D."/>
        </authorList>
    </citation>
    <scope>NUCLEOTIDE SEQUENCE [LARGE SCALE GENOMIC DNA]</scope>
    <source>
        <strain evidence="2">cv. PBC81</strain>
    </source>
</reference>